<dbReference type="InterPro" id="IPR003734">
    <property type="entry name" value="DUF155"/>
</dbReference>
<feature type="transmembrane region" description="Helical" evidence="1">
    <location>
        <begin position="243"/>
        <end position="265"/>
    </location>
</feature>
<proteinExistence type="predicted"/>
<evidence type="ECO:0000259" key="2">
    <source>
        <dbReference type="Pfam" id="PF02582"/>
    </source>
</evidence>
<evidence type="ECO:0000313" key="3">
    <source>
        <dbReference type="EMBL" id="MDO6423109.1"/>
    </source>
</evidence>
<dbReference type="Proteomes" id="UP001169760">
    <property type="component" value="Unassembled WGS sequence"/>
</dbReference>
<comment type="caution">
    <text evidence="3">The sequence shown here is derived from an EMBL/GenBank/DDBJ whole genome shotgun (WGS) entry which is preliminary data.</text>
</comment>
<gene>
    <name evidence="3" type="ORF">Q4521_11550</name>
</gene>
<accession>A0AAW7X9Q8</accession>
<dbReference type="PANTHER" id="PTHR16255">
    <property type="entry name" value="REQUIRED FOR MEIOTIC NUCLEAR DIVISION PROTEIN 1 HOMOLOG"/>
    <property type="match status" value="1"/>
</dbReference>
<dbReference type="RefSeq" id="WP_303492875.1">
    <property type="nucleotide sequence ID" value="NZ_JAUOPB010000008.1"/>
</dbReference>
<evidence type="ECO:0000313" key="4">
    <source>
        <dbReference type="Proteomes" id="UP001169760"/>
    </source>
</evidence>
<dbReference type="AlphaFoldDB" id="A0AAW7X9Q8"/>
<dbReference type="InterPro" id="IPR051624">
    <property type="entry name" value="RMD1/Sad1-interacting"/>
</dbReference>
<reference evidence="3" key="1">
    <citation type="submission" date="2023-07" db="EMBL/GenBank/DDBJ databases">
        <title>Genome content predicts the carbon catabolic preferences of heterotrophic bacteria.</title>
        <authorList>
            <person name="Gralka M."/>
        </authorList>
    </citation>
    <scope>NUCLEOTIDE SEQUENCE</scope>
    <source>
        <strain evidence="3">I3M17_2</strain>
    </source>
</reference>
<sequence length="268" mass="30815">MTHRIIGQCLAKEFDLPALRKHLSDENYSKRYKDCWVVNRLAGTIFIFDYGTVVEWSNPSEPVSDSPEACLDQFDWLLPFAIDPLDKAESDQFSFSTSDAFRIHEDHIYMDNNEPLTLLAVSHGIAQSCKLASFESRVLGLLNENDIIADQLVQYGTIKMSSKKIAKLRGQLFKAKSDIILKFDLLDVPEFFWEYPELESYYQSISRYLELPPRLALIQQKIDTLGALLSMLGDEQKHHHSSFLEWIIIVLIAVEIVIFLGHDLLKLF</sequence>
<keyword evidence="1" id="KW-0812">Transmembrane</keyword>
<keyword evidence="1" id="KW-0472">Membrane</keyword>
<dbReference type="Pfam" id="PF02582">
    <property type="entry name" value="DUF155"/>
    <property type="match status" value="1"/>
</dbReference>
<dbReference type="PANTHER" id="PTHR16255:SF1">
    <property type="entry name" value="REQUIRED FOR MEIOTIC NUCLEAR DIVISION PROTEIN 1 HOMOLOG"/>
    <property type="match status" value="1"/>
</dbReference>
<name>A0AAW7X9Q8_9GAMM</name>
<protein>
    <submittedName>
        <fullName evidence="3">RMD1 family protein</fullName>
    </submittedName>
</protein>
<organism evidence="3 4">
    <name type="scientific">Saccharophagus degradans</name>
    <dbReference type="NCBI Taxonomy" id="86304"/>
    <lineage>
        <taxon>Bacteria</taxon>
        <taxon>Pseudomonadati</taxon>
        <taxon>Pseudomonadota</taxon>
        <taxon>Gammaproteobacteria</taxon>
        <taxon>Cellvibrionales</taxon>
        <taxon>Cellvibrionaceae</taxon>
        <taxon>Saccharophagus</taxon>
    </lineage>
</organism>
<keyword evidence="1" id="KW-1133">Transmembrane helix</keyword>
<dbReference type="EMBL" id="JAUOPB010000008">
    <property type="protein sequence ID" value="MDO6423109.1"/>
    <property type="molecule type" value="Genomic_DNA"/>
</dbReference>
<feature type="domain" description="DUF155" evidence="2">
    <location>
        <begin position="45"/>
        <end position="218"/>
    </location>
</feature>
<evidence type="ECO:0000256" key="1">
    <source>
        <dbReference type="SAM" id="Phobius"/>
    </source>
</evidence>